<organism evidence="1 2">
    <name type="scientific">Actinoplanes oblitus</name>
    <dbReference type="NCBI Taxonomy" id="3040509"/>
    <lineage>
        <taxon>Bacteria</taxon>
        <taxon>Bacillati</taxon>
        <taxon>Actinomycetota</taxon>
        <taxon>Actinomycetes</taxon>
        <taxon>Micromonosporales</taxon>
        <taxon>Micromonosporaceae</taxon>
        <taxon>Actinoplanes</taxon>
    </lineage>
</organism>
<keyword evidence="2" id="KW-1185">Reference proteome</keyword>
<reference evidence="1 2" key="1">
    <citation type="submission" date="2023-06" db="EMBL/GenBank/DDBJ databases">
        <authorList>
            <person name="Yushchuk O."/>
            <person name="Binda E."/>
            <person name="Ruckert-Reed C."/>
            <person name="Fedorenko V."/>
            <person name="Kalinowski J."/>
            <person name="Marinelli F."/>
        </authorList>
    </citation>
    <scope>NUCLEOTIDE SEQUENCE [LARGE SCALE GENOMIC DNA]</scope>
    <source>
        <strain evidence="1 2">NRRL 3884</strain>
    </source>
</reference>
<sequence>MPQPGWPAAGDPAECRAGPRVALPATFPVAVPAKVGSPDRVLIADPDKNGAPRVVTLVYRGGTVRFDQFDGMVDPVFLKTAPDGQWVEGVGDVAVRLTAPHPITYVDEGGVTRTETARLAGPALIGSSRTVTYRLEGFATLEEASEVARSVR</sequence>
<protein>
    <submittedName>
        <fullName evidence="1">Uncharacterized protein</fullName>
    </submittedName>
</protein>
<gene>
    <name evidence="1" type="ORF">ACTOB_006164</name>
</gene>
<dbReference type="EMBL" id="CP126980">
    <property type="protein sequence ID" value="WIM94163.1"/>
    <property type="molecule type" value="Genomic_DNA"/>
</dbReference>
<evidence type="ECO:0000313" key="1">
    <source>
        <dbReference type="EMBL" id="WIM94163.1"/>
    </source>
</evidence>
<proteinExistence type="predicted"/>
<accession>A0ABY8W908</accession>
<evidence type="ECO:0000313" key="2">
    <source>
        <dbReference type="Proteomes" id="UP001240150"/>
    </source>
</evidence>
<name>A0ABY8W908_9ACTN</name>
<dbReference type="RefSeq" id="WP_284915366.1">
    <property type="nucleotide sequence ID" value="NZ_CP126980.1"/>
</dbReference>
<dbReference type="Proteomes" id="UP001240150">
    <property type="component" value="Chromosome"/>
</dbReference>